<evidence type="ECO:0000313" key="2">
    <source>
        <dbReference type="Proteomes" id="UP000199800"/>
    </source>
</evidence>
<dbReference type="GO" id="GO:0008641">
    <property type="term" value="F:ubiquitin-like modifier activating enzyme activity"/>
    <property type="evidence" value="ECO:0007669"/>
    <property type="project" value="InterPro"/>
</dbReference>
<dbReference type="SUPFAM" id="SSF69572">
    <property type="entry name" value="Activating enzymes of the ubiquitin-like proteins"/>
    <property type="match status" value="1"/>
</dbReference>
<protein>
    <submittedName>
        <fullName evidence="1">Bacteriocin biosynthesis cyclodehydratase domain-containing protein</fullName>
    </submittedName>
</protein>
<dbReference type="InterPro" id="IPR035985">
    <property type="entry name" value="Ubiquitin-activating_enz"/>
</dbReference>
<dbReference type="RefSeq" id="WP_092476040.1">
    <property type="nucleotide sequence ID" value="NZ_FOHN01000003.1"/>
</dbReference>
<dbReference type="OrthoDB" id="305697at2"/>
<evidence type="ECO:0000313" key="1">
    <source>
        <dbReference type="EMBL" id="SES77434.1"/>
    </source>
</evidence>
<reference evidence="1 2" key="1">
    <citation type="submission" date="2016-10" db="EMBL/GenBank/DDBJ databases">
        <authorList>
            <person name="de Groot N.N."/>
        </authorList>
    </citation>
    <scope>NUCLEOTIDE SEQUENCE [LARGE SCALE GENOMIC DNA]</scope>
    <source>
        <strain evidence="1 2">DSM 1801</strain>
    </source>
</reference>
<organism evidence="1 2">
    <name type="scientific">[Clostridium] polysaccharolyticum</name>
    <dbReference type="NCBI Taxonomy" id="29364"/>
    <lineage>
        <taxon>Bacteria</taxon>
        <taxon>Bacillati</taxon>
        <taxon>Bacillota</taxon>
        <taxon>Clostridia</taxon>
        <taxon>Lachnospirales</taxon>
        <taxon>Lachnospiraceae</taxon>
    </lineage>
</organism>
<keyword evidence="2" id="KW-1185">Reference proteome</keyword>
<dbReference type="Proteomes" id="UP000199800">
    <property type="component" value="Unassembled WGS sequence"/>
</dbReference>
<dbReference type="STRING" id="29364.SAMN04487772_10338"/>
<accession>A0A1H9Z7K2</accession>
<dbReference type="EMBL" id="FOHN01000003">
    <property type="protein sequence ID" value="SES77434.1"/>
    <property type="molecule type" value="Genomic_DNA"/>
</dbReference>
<dbReference type="AlphaFoldDB" id="A0A1H9Z7K2"/>
<proteinExistence type="predicted"/>
<sequence>MGNKDRVYAFRDSVRIWDNGSDEIRIRMGVFNFEEVSLDMSTVSETTADYLRDVMEQLQTEEGYDLESLSQELLEPYEKEVVETIINELHETNYLVTPHENSVGKELTLSLLGYLEQDELESEEDSEKKKIIFYSDDAYAIQSAKTLAADIKMSMDILEESEMQAIKEADLTSNLDGLSTVQALNRFGERFKPYDAIIMCVKNLNVVNMRNINRISVEFKIPVIYTFIDGPVIGALATNPYYTGCLECFELRTLARLEDHVSYHNFVKIQRKAKETKKKTNIGQIPLLNMLVNIAVSEAYTFKRIGVSKFTGRLLTIYMPTMEIQVQDLLRVPYCPACGAIAKAALEEKNVSSRALVDEMVKNALTM</sequence>
<name>A0A1H9Z7K2_9FIRM</name>
<dbReference type="NCBIfam" id="TIGR03603">
    <property type="entry name" value="cyclo_dehy_ocin"/>
    <property type="match status" value="1"/>
</dbReference>
<dbReference type="InterPro" id="IPR019892">
    <property type="entry name" value="Cyclo_dehy_ocin"/>
</dbReference>
<gene>
    <name evidence="1" type="ORF">SAMN04487772_10338</name>
</gene>
<dbReference type="Gene3D" id="3.40.50.720">
    <property type="entry name" value="NAD(P)-binding Rossmann-like Domain"/>
    <property type="match status" value="1"/>
</dbReference>